<dbReference type="AlphaFoldDB" id="A0A8T1W8Q9"/>
<organism evidence="2 3">
    <name type="scientific">Phytophthora pseudosyringae</name>
    <dbReference type="NCBI Taxonomy" id="221518"/>
    <lineage>
        <taxon>Eukaryota</taxon>
        <taxon>Sar</taxon>
        <taxon>Stramenopiles</taxon>
        <taxon>Oomycota</taxon>
        <taxon>Peronosporomycetes</taxon>
        <taxon>Peronosporales</taxon>
        <taxon>Peronosporaceae</taxon>
        <taxon>Phytophthora</taxon>
    </lineage>
</organism>
<name>A0A8T1W8Q9_9STRA</name>
<proteinExistence type="predicted"/>
<dbReference type="Proteomes" id="UP000694044">
    <property type="component" value="Unassembled WGS sequence"/>
</dbReference>
<accession>A0A8T1W8Q9</accession>
<feature type="region of interest" description="Disordered" evidence="1">
    <location>
        <begin position="299"/>
        <end position="325"/>
    </location>
</feature>
<feature type="region of interest" description="Disordered" evidence="1">
    <location>
        <begin position="218"/>
        <end position="261"/>
    </location>
</feature>
<evidence type="ECO:0000313" key="2">
    <source>
        <dbReference type="EMBL" id="KAG7389917.1"/>
    </source>
</evidence>
<evidence type="ECO:0000313" key="3">
    <source>
        <dbReference type="Proteomes" id="UP000694044"/>
    </source>
</evidence>
<feature type="compositionally biased region" description="Basic residues" evidence="1">
    <location>
        <begin position="73"/>
        <end position="84"/>
    </location>
</feature>
<dbReference type="EMBL" id="JAGDFM010000038">
    <property type="protein sequence ID" value="KAG7389917.1"/>
    <property type="molecule type" value="Genomic_DNA"/>
</dbReference>
<evidence type="ECO:0000256" key="1">
    <source>
        <dbReference type="SAM" id="MobiDB-lite"/>
    </source>
</evidence>
<protein>
    <submittedName>
        <fullName evidence="2">Uncharacterized protein</fullName>
    </submittedName>
</protein>
<dbReference type="OrthoDB" id="113938at2759"/>
<keyword evidence="3" id="KW-1185">Reference proteome</keyword>
<reference evidence="2" key="1">
    <citation type="submission" date="2021-02" db="EMBL/GenBank/DDBJ databases">
        <authorList>
            <person name="Palmer J.M."/>
        </authorList>
    </citation>
    <scope>NUCLEOTIDE SEQUENCE</scope>
    <source>
        <strain evidence="2">SCRP734</strain>
    </source>
</reference>
<feature type="compositionally biased region" description="Polar residues" evidence="1">
    <location>
        <begin position="230"/>
        <end position="252"/>
    </location>
</feature>
<gene>
    <name evidence="2" type="ORF">PHYPSEUDO_009175</name>
</gene>
<feature type="compositionally biased region" description="Polar residues" evidence="1">
    <location>
        <begin position="305"/>
        <end position="317"/>
    </location>
</feature>
<comment type="caution">
    <text evidence="2">The sequence shown here is derived from an EMBL/GenBank/DDBJ whole genome shotgun (WGS) entry which is preliminary data.</text>
</comment>
<feature type="region of interest" description="Disordered" evidence="1">
    <location>
        <begin position="269"/>
        <end position="288"/>
    </location>
</feature>
<sequence>MEPAGAWRSTRGRGDAAAGEFVRLAAAIDDCAAFSPTQWRHVLDKSATVLRHSKSGGVEAAGNFLVTEEKTGRGGKRAMRRRSLPRREDAEEPVESTRMFPPLSVAQYLNQPDMVRNILLEAQVKGEQEEIEVLVEPELQVEEHEEEDADDEFQMDADDTEASHVVLPLLTTMSPRTRRGLAHLPPPIEAEMREIESFERSVAHPEFYEDFYRELKRKRRQETRRPSGKAQLSTEKTNLQKMPRSSSLASSLRKTKRPRGAIKPLARRKEVKDPAAKLPTVSAEEKERARRVIEQKQGKGGIGFSNKTAAKTSNQHLHLSKNRIPKRSYSYSRLIQERNQAEMQHGEAECHLGWESLHHQLNSELRNCSFALESV</sequence>
<feature type="region of interest" description="Disordered" evidence="1">
    <location>
        <begin position="69"/>
        <end position="96"/>
    </location>
</feature>